<accession>A0A5Q2FFQ9</accession>
<keyword evidence="5" id="KW-1185">Reference proteome</keyword>
<dbReference type="Gene3D" id="3.40.50.1400">
    <property type="match status" value="2"/>
</dbReference>
<dbReference type="PANTHER" id="PTHR33542">
    <property type="entry name" value="SIROHYDROCHLORIN FERROCHELATASE, CHLOROPLASTIC"/>
    <property type="match status" value="1"/>
</dbReference>
<dbReference type="KEGG" id="rain:Rai3103_14470"/>
<dbReference type="PANTHER" id="PTHR33542:SF5">
    <property type="entry name" value="FERROCHELATASE CHE1"/>
    <property type="match status" value="1"/>
</dbReference>
<dbReference type="GO" id="GO:0046872">
    <property type="term" value="F:metal ion binding"/>
    <property type="evidence" value="ECO:0007669"/>
    <property type="project" value="UniProtKB-KW"/>
</dbReference>
<reference evidence="4 5" key="1">
    <citation type="submission" date="2019-10" db="EMBL/GenBank/DDBJ databases">
        <title>Genomic analysis of Raineyella sp. CBA3103.</title>
        <authorList>
            <person name="Roh S.W."/>
        </authorList>
    </citation>
    <scope>NUCLEOTIDE SEQUENCE [LARGE SCALE GENOMIC DNA]</scope>
    <source>
        <strain evidence="4 5">CBA3103</strain>
    </source>
</reference>
<gene>
    <name evidence="4" type="ORF">Rai3103_14470</name>
</gene>
<evidence type="ECO:0000256" key="3">
    <source>
        <dbReference type="SAM" id="MobiDB-lite"/>
    </source>
</evidence>
<evidence type="ECO:0000256" key="1">
    <source>
        <dbReference type="ARBA" id="ARBA00022723"/>
    </source>
</evidence>
<evidence type="ECO:0008006" key="6">
    <source>
        <dbReference type="Google" id="ProtNLM"/>
    </source>
</evidence>
<dbReference type="Proteomes" id="UP000386847">
    <property type="component" value="Chromosome"/>
</dbReference>
<dbReference type="GO" id="GO:0016829">
    <property type="term" value="F:lyase activity"/>
    <property type="evidence" value="ECO:0007669"/>
    <property type="project" value="UniProtKB-KW"/>
</dbReference>
<sequence length="331" mass="34254">MPGSRRPRPSRGSGASTRAGLTEAPRRCPPGRRWRPTPVASPSPSPRAIPAGRWLCGTGSSDAYRWRASVCCRGPVAGRCGRARDVRAAVGGDGAGVHPVVVLAAHGTQEPSGAPVVRAIAAAARDRLATRLEVGWLSAGDPSFDDLTAGLAADIVVPLLLGTGYHVQVDIPAVLAAHGRTSVVTPHLGPAREIIRALRDRIHKVDPDPVAVVLAAAGTSHPVGRSETRQAADMLSHDLGIPVRVAYASGAGPTVTEAVRDLREAGGRRVTVAPYLLAPGFFADRIRTAAQDSGATVAEVLGEHPGVVDLVVRRVTEAAAAIPPTPRVRAA</sequence>
<dbReference type="EMBL" id="CP045725">
    <property type="protein sequence ID" value="QGF24637.1"/>
    <property type="molecule type" value="Genomic_DNA"/>
</dbReference>
<dbReference type="InterPro" id="IPR050963">
    <property type="entry name" value="Sirohydro_Cobaltochel/CbiX"/>
</dbReference>
<dbReference type="Pfam" id="PF01903">
    <property type="entry name" value="CbiX"/>
    <property type="match status" value="2"/>
</dbReference>
<dbReference type="AlphaFoldDB" id="A0A5Q2FFQ9"/>
<name>A0A5Q2FFQ9_9ACTN</name>
<feature type="region of interest" description="Disordered" evidence="3">
    <location>
        <begin position="1"/>
        <end position="47"/>
    </location>
</feature>
<dbReference type="CDD" id="cd03414">
    <property type="entry name" value="CbiX_SirB_C"/>
    <property type="match status" value="1"/>
</dbReference>
<evidence type="ECO:0000313" key="4">
    <source>
        <dbReference type="EMBL" id="QGF24637.1"/>
    </source>
</evidence>
<keyword evidence="2" id="KW-0456">Lyase</keyword>
<dbReference type="SUPFAM" id="SSF53800">
    <property type="entry name" value="Chelatase"/>
    <property type="match status" value="1"/>
</dbReference>
<keyword evidence="1" id="KW-0479">Metal-binding</keyword>
<organism evidence="4 5">
    <name type="scientific">Raineyella fluvialis</name>
    <dbReference type="NCBI Taxonomy" id="2662261"/>
    <lineage>
        <taxon>Bacteria</taxon>
        <taxon>Bacillati</taxon>
        <taxon>Actinomycetota</taxon>
        <taxon>Actinomycetes</taxon>
        <taxon>Propionibacteriales</taxon>
        <taxon>Propionibacteriaceae</taxon>
        <taxon>Raineyella</taxon>
    </lineage>
</organism>
<protein>
    <recommendedName>
        <fullName evidence="6">Sirohydrochlorin ferrochelatase</fullName>
    </recommendedName>
</protein>
<evidence type="ECO:0000313" key="5">
    <source>
        <dbReference type="Proteomes" id="UP000386847"/>
    </source>
</evidence>
<dbReference type="InterPro" id="IPR002762">
    <property type="entry name" value="CbiX-like"/>
</dbReference>
<proteinExistence type="predicted"/>
<evidence type="ECO:0000256" key="2">
    <source>
        <dbReference type="ARBA" id="ARBA00023239"/>
    </source>
</evidence>